<protein>
    <submittedName>
        <fullName evidence="1">Uncharacterized protein</fullName>
    </submittedName>
</protein>
<evidence type="ECO:0000313" key="1">
    <source>
        <dbReference type="EMBL" id="KDR81230.1"/>
    </source>
</evidence>
<dbReference type="HOGENOM" id="CLU_785377_0_0_1"/>
<proteinExistence type="predicted"/>
<accession>A0A067TDC9</accession>
<keyword evidence="2" id="KW-1185">Reference proteome</keyword>
<evidence type="ECO:0000313" key="2">
    <source>
        <dbReference type="Proteomes" id="UP000027222"/>
    </source>
</evidence>
<reference evidence="2" key="1">
    <citation type="journal article" date="2014" name="Proc. Natl. Acad. Sci. U.S.A.">
        <title>Extensive sampling of basidiomycete genomes demonstrates inadequacy of the white-rot/brown-rot paradigm for wood decay fungi.</title>
        <authorList>
            <person name="Riley R."/>
            <person name="Salamov A.A."/>
            <person name="Brown D.W."/>
            <person name="Nagy L.G."/>
            <person name="Floudas D."/>
            <person name="Held B.W."/>
            <person name="Levasseur A."/>
            <person name="Lombard V."/>
            <person name="Morin E."/>
            <person name="Otillar R."/>
            <person name="Lindquist E.A."/>
            <person name="Sun H."/>
            <person name="LaButti K.M."/>
            <person name="Schmutz J."/>
            <person name="Jabbour D."/>
            <person name="Luo H."/>
            <person name="Baker S.E."/>
            <person name="Pisabarro A.G."/>
            <person name="Walton J.D."/>
            <person name="Blanchette R.A."/>
            <person name="Henrissat B."/>
            <person name="Martin F."/>
            <person name="Cullen D."/>
            <person name="Hibbett D.S."/>
            <person name="Grigoriev I.V."/>
        </authorList>
    </citation>
    <scope>NUCLEOTIDE SEQUENCE [LARGE SCALE GENOMIC DNA]</scope>
    <source>
        <strain evidence="2">CBS 339.88</strain>
    </source>
</reference>
<dbReference type="OrthoDB" id="2736021at2759"/>
<dbReference type="EMBL" id="KL142371">
    <property type="protein sequence ID" value="KDR81230.1"/>
    <property type="molecule type" value="Genomic_DNA"/>
</dbReference>
<name>A0A067TDC9_GALM3</name>
<dbReference type="AlphaFoldDB" id="A0A067TDC9"/>
<dbReference type="Proteomes" id="UP000027222">
    <property type="component" value="Unassembled WGS sequence"/>
</dbReference>
<gene>
    <name evidence="1" type="ORF">GALMADRAFT_1358439</name>
</gene>
<organism evidence="1 2">
    <name type="scientific">Galerina marginata (strain CBS 339.88)</name>
    <dbReference type="NCBI Taxonomy" id="685588"/>
    <lineage>
        <taxon>Eukaryota</taxon>
        <taxon>Fungi</taxon>
        <taxon>Dikarya</taxon>
        <taxon>Basidiomycota</taxon>
        <taxon>Agaricomycotina</taxon>
        <taxon>Agaricomycetes</taxon>
        <taxon>Agaricomycetidae</taxon>
        <taxon>Agaricales</taxon>
        <taxon>Agaricineae</taxon>
        <taxon>Strophariaceae</taxon>
        <taxon>Galerina</taxon>
    </lineage>
</organism>
<sequence>MDAITLGSPAIPEDENPPEFRFINLTRYWTFSRVVVPQDNTTALPIIFTLFGQISVDECFLTTAGCCLRDNETHAPNYSASFWLEPNYSQPLRHARWRHAITQLQSYLNVDGINTTELFARKHSDTKLKLNWHLIISGDDGEMISRGGQLPFFDQTHDSYIERCLPRVPSDVPTLKLVKVRFYLEHGPPHNGQYYVSASFVDRLLYLYCSEAVTQGVDRSTRPAGLKWKKSAQLQESSLVICGAYKTEIKEFSTTARKFNQIERTWASQNRQMIRQPVAGRRERSLAAFTSSLIIYGVNKTEIKEFSTTARKFNQIKRAWASQNRLMIRQLVIGRREGSHAALRSSLIICGVD</sequence>